<comment type="caution">
    <text evidence="9">The sequence shown here is derived from an EMBL/GenBank/DDBJ whole genome shotgun (WGS) entry which is preliminary data.</text>
</comment>
<name>A0AA37LUJ9_9PEZI</name>
<accession>A0AA37LUJ9</accession>
<dbReference type="InterPro" id="IPR012677">
    <property type="entry name" value="Nucleotide-bd_a/b_plait_sf"/>
</dbReference>
<dbReference type="PROSITE" id="PS50102">
    <property type="entry name" value="RRM"/>
    <property type="match status" value="1"/>
</dbReference>
<feature type="compositionally biased region" description="Low complexity" evidence="7">
    <location>
        <begin position="38"/>
        <end position="50"/>
    </location>
</feature>
<dbReference type="CDD" id="cd12365">
    <property type="entry name" value="RRM_RNPS1"/>
    <property type="match status" value="1"/>
</dbReference>
<dbReference type="InterPro" id="IPR034201">
    <property type="entry name" value="RNPS1_RRM"/>
</dbReference>
<keyword evidence="5" id="KW-0539">Nucleus</keyword>
<dbReference type="Gene3D" id="3.30.70.330">
    <property type="match status" value="1"/>
</dbReference>
<reference evidence="9 10" key="1">
    <citation type="submission" date="2021-07" db="EMBL/GenBank/DDBJ databases">
        <title>Genome data of Colletotrichum spaethianum.</title>
        <authorList>
            <person name="Utami Y.D."/>
            <person name="Hiruma K."/>
        </authorList>
    </citation>
    <scope>NUCLEOTIDE SEQUENCE [LARGE SCALE GENOMIC DNA]</scope>
    <source>
        <strain evidence="9 10">MAFF 242679</strain>
    </source>
</reference>
<evidence type="ECO:0000256" key="4">
    <source>
        <dbReference type="ARBA" id="ARBA00023187"/>
    </source>
</evidence>
<organism evidence="9 10">
    <name type="scientific">Colletotrichum liriopes</name>
    <dbReference type="NCBI Taxonomy" id="708192"/>
    <lineage>
        <taxon>Eukaryota</taxon>
        <taxon>Fungi</taxon>
        <taxon>Dikarya</taxon>
        <taxon>Ascomycota</taxon>
        <taxon>Pezizomycotina</taxon>
        <taxon>Sordariomycetes</taxon>
        <taxon>Hypocreomycetidae</taxon>
        <taxon>Glomerellales</taxon>
        <taxon>Glomerellaceae</taxon>
        <taxon>Colletotrichum</taxon>
        <taxon>Colletotrichum spaethianum species complex</taxon>
    </lineage>
</organism>
<evidence type="ECO:0000256" key="1">
    <source>
        <dbReference type="ARBA" id="ARBA00004123"/>
    </source>
</evidence>
<evidence type="ECO:0000256" key="5">
    <source>
        <dbReference type="ARBA" id="ARBA00023242"/>
    </source>
</evidence>
<dbReference type="GO" id="GO:0000398">
    <property type="term" value="P:mRNA splicing, via spliceosome"/>
    <property type="evidence" value="ECO:0007669"/>
    <property type="project" value="TreeGrafter"/>
</dbReference>
<dbReference type="SMART" id="SM00360">
    <property type="entry name" value="RRM"/>
    <property type="match status" value="1"/>
</dbReference>
<keyword evidence="3 6" id="KW-0694">RNA-binding</keyword>
<evidence type="ECO:0000313" key="9">
    <source>
        <dbReference type="EMBL" id="GJC84791.1"/>
    </source>
</evidence>
<evidence type="ECO:0000259" key="8">
    <source>
        <dbReference type="PROSITE" id="PS50102"/>
    </source>
</evidence>
<dbReference type="PANTHER" id="PTHR15481">
    <property type="entry name" value="RIBONUCLEIC ACID BINDING PROTEIN S1"/>
    <property type="match status" value="1"/>
</dbReference>
<comment type="subcellular location">
    <subcellularLocation>
        <location evidence="1">Nucleus</location>
    </subcellularLocation>
</comment>
<dbReference type="GO" id="GO:0005737">
    <property type="term" value="C:cytoplasm"/>
    <property type="evidence" value="ECO:0007669"/>
    <property type="project" value="TreeGrafter"/>
</dbReference>
<sequence>MASRSRSPSRDRYRSRTRSLTPLSDRSRSPVRRRSYDSRTPSRSRSPTPRRNGRHRTESRSRSRGRTASPTVRSTKVVVERLTKNINEDHLEEIFGQYGRIKDLDLPINRTHGTNRGTAYILYETEGDAEEAIAHMHEAQLDGAVINVSIVLPRRKISPAPPLARRGGGFDPRGPPLEVVVAEAQADPTVVEEDPDPSAKTGPDEVHHLHQPGSAPDRTPTGLVQCRVPQRDPLVLLLRPEVVVADTGAAPDPTPDLLRRPRDVEVVAEATTAIAGEGARAETVTKATIAVGPGLRAEPVTAVAVEAAADTDERDIERDLA</sequence>
<evidence type="ECO:0000256" key="3">
    <source>
        <dbReference type="ARBA" id="ARBA00022884"/>
    </source>
</evidence>
<feature type="region of interest" description="Disordered" evidence="7">
    <location>
        <begin position="1"/>
        <end position="75"/>
    </location>
</feature>
<evidence type="ECO:0000256" key="6">
    <source>
        <dbReference type="PROSITE-ProRule" id="PRU00176"/>
    </source>
</evidence>
<dbReference type="GO" id="GO:0061574">
    <property type="term" value="C:ASAP complex"/>
    <property type="evidence" value="ECO:0007669"/>
    <property type="project" value="TreeGrafter"/>
</dbReference>
<dbReference type="AlphaFoldDB" id="A0AA37LUJ9"/>
<dbReference type="GO" id="GO:0005654">
    <property type="term" value="C:nucleoplasm"/>
    <property type="evidence" value="ECO:0007669"/>
    <property type="project" value="TreeGrafter"/>
</dbReference>
<keyword evidence="10" id="KW-1185">Reference proteome</keyword>
<dbReference type="GO" id="GO:0003723">
    <property type="term" value="F:RNA binding"/>
    <property type="evidence" value="ECO:0007669"/>
    <property type="project" value="UniProtKB-UniRule"/>
</dbReference>
<evidence type="ECO:0000256" key="2">
    <source>
        <dbReference type="ARBA" id="ARBA00022664"/>
    </source>
</evidence>
<dbReference type="EMBL" id="BPPX01000015">
    <property type="protein sequence ID" value="GJC84791.1"/>
    <property type="molecule type" value="Genomic_DNA"/>
</dbReference>
<feature type="region of interest" description="Disordered" evidence="7">
    <location>
        <begin position="186"/>
        <end position="220"/>
    </location>
</feature>
<feature type="domain" description="RRM" evidence="8">
    <location>
        <begin position="75"/>
        <end position="153"/>
    </location>
</feature>
<keyword evidence="2" id="KW-0507">mRNA processing</keyword>
<dbReference type="InterPro" id="IPR000504">
    <property type="entry name" value="RRM_dom"/>
</dbReference>
<dbReference type="Proteomes" id="UP001055172">
    <property type="component" value="Unassembled WGS sequence"/>
</dbReference>
<dbReference type="InterPro" id="IPR035979">
    <property type="entry name" value="RBD_domain_sf"/>
</dbReference>
<evidence type="ECO:0000256" key="7">
    <source>
        <dbReference type="SAM" id="MobiDB-lite"/>
    </source>
</evidence>
<protein>
    <submittedName>
        <fullName evidence="9">RNA-binding protein with serine-rich domain 1-A</fullName>
    </submittedName>
</protein>
<dbReference type="Pfam" id="PF00076">
    <property type="entry name" value="RRM_1"/>
    <property type="match status" value="1"/>
</dbReference>
<evidence type="ECO:0000313" key="10">
    <source>
        <dbReference type="Proteomes" id="UP001055172"/>
    </source>
</evidence>
<proteinExistence type="predicted"/>
<gene>
    <name evidence="9" type="ORF">ColLi_07629</name>
</gene>
<keyword evidence="4" id="KW-0508">mRNA splicing</keyword>
<dbReference type="PANTHER" id="PTHR15481:SF0">
    <property type="entry name" value="LD23870P-RELATED"/>
    <property type="match status" value="1"/>
</dbReference>
<dbReference type="SUPFAM" id="SSF54928">
    <property type="entry name" value="RNA-binding domain, RBD"/>
    <property type="match status" value="1"/>
</dbReference>